<evidence type="ECO:0000256" key="1">
    <source>
        <dbReference type="SAM" id="MobiDB-lite"/>
    </source>
</evidence>
<dbReference type="EMBL" id="KQ241999">
    <property type="protein sequence ID" value="KNC81763.1"/>
    <property type="molecule type" value="Genomic_DNA"/>
</dbReference>
<organism evidence="2 3">
    <name type="scientific">Sphaeroforma arctica JP610</name>
    <dbReference type="NCBI Taxonomy" id="667725"/>
    <lineage>
        <taxon>Eukaryota</taxon>
        <taxon>Ichthyosporea</taxon>
        <taxon>Ichthyophonida</taxon>
        <taxon>Sphaeroforma</taxon>
    </lineage>
</organism>
<dbReference type="Proteomes" id="UP000054560">
    <property type="component" value="Unassembled WGS sequence"/>
</dbReference>
<dbReference type="RefSeq" id="XP_014155665.1">
    <property type="nucleotide sequence ID" value="XM_014300190.1"/>
</dbReference>
<accession>A0A0L0G0M8</accession>
<evidence type="ECO:0000313" key="3">
    <source>
        <dbReference type="Proteomes" id="UP000054560"/>
    </source>
</evidence>
<reference evidence="2 3" key="1">
    <citation type="submission" date="2011-02" db="EMBL/GenBank/DDBJ databases">
        <title>The Genome Sequence of Sphaeroforma arctica JP610.</title>
        <authorList>
            <consortium name="The Broad Institute Genome Sequencing Platform"/>
            <person name="Russ C."/>
            <person name="Cuomo C."/>
            <person name="Young S.K."/>
            <person name="Zeng Q."/>
            <person name="Gargeya S."/>
            <person name="Alvarado L."/>
            <person name="Berlin A."/>
            <person name="Chapman S.B."/>
            <person name="Chen Z."/>
            <person name="Freedman E."/>
            <person name="Gellesch M."/>
            <person name="Goldberg J."/>
            <person name="Griggs A."/>
            <person name="Gujja S."/>
            <person name="Heilman E."/>
            <person name="Heiman D."/>
            <person name="Howarth C."/>
            <person name="Mehta T."/>
            <person name="Neiman D."/>
            <person name="Pearson M."/>
            <person name="Roberts A."/>
            <person name="Saif S."/>
            <person name="Shea T."/>
            <person name="Shenoy N."/>
            <person name="Sisk P."/>
            <person name="Stolte C."/>
            <person name="Sykes S."/>
            <person name="White J."/>
            <person name="Yandava C."/>
            <person name="Burger G."/>
            <person name="Gray M.W."/>
            <person name="Holland P.W.H."/>
            <person name="King N."/>
            <person name="Lang F.B.F."/>
            <person name="Roger A.J."/>
            <person name="Ruiz-Trillo I."/>
            <person name="Haas B."/>
            <person name="Nusbaum C."/>
            <person name="Birren B."/>
        </authorList>
    </citation>
    <scope>NUCLEOTIDE SEQUENCE [LARGE SCALE GENOMIC DNA]</scope>
    <source>
        <strain evidence="2 3">JP610</strain>
    </source>
</reference>
<dbReference type="AlphaFoldDB" id="A0A0L0G0M8"/>
<sequence length="108" mass="11848">MKDVRSIAKDMRCDTLRGPTGVGSEGGPAAIESGEMDLDPRSDESDGEDGADEASGAKIDSQMQRNGTIFSPYRLHDSKIGWVASTVDTQSREDQSKRQKEEKNAWRD</sequence>
<proteinExistence type="predicted"/>
<dbReference type="GeneID" id="25906436"/>
<evidence type="ECO:0000313" key="2">
    <source>
        <dbReference type="EMBL" id="KNC81763.1"/>
    </source>
</evidence>
<keyword evidence="3" id="KW-1185">Reference proteome</keyword>
<feature type="compositionally biased region" description="Basic and acidic residues" evidence="1">
    <location>
        <begin position="1"/>
        <end position="15"/>
    </location>
</feature>
<feature type="compositionally biased region" description="Basic and acidic residues" evidence="1">
    <location>
        <begin position="90"/>
        <end position="108"/>
    </location>
</feature>
<gene>
    <name evidence="2" type="ORF">SARC_05932</name>
</gene>
<name>A0A0L0G0M8_9EUKA</name>
<protein>
    <submittedName>
        <fullName evidence="2">Uncharacterized protein</fullName>
    </submittedName>
</protein>
<feature type="region of interest" description="Disordered" evidence="1">
    <location>
        <begin position="1"/>
        <end position="108"/>
    </location>
</feature>